<dbReference type="KEGG" id="kyr:CVV65_02790"/>
<keyword evidence="1" id="KW-0805">Transcription regulation</keyword>
<organism evidence="4 5">
    <name type="scientific">Kyrpidia spormannii</name>
    <dbReference type="NCBI Taxonomy" id="2055160"/>
    <lineage>
        <taxon>Bacteria</taxon>
        <taxon>Bacillati</taxon>
        <taxon>Bacillota</taxon>
        <taxon>Bacilli</taxon>
        <taxon>Bacillales</taxon>
        <taxon>Alicyclobacillaceae</taxon>
        <taxon>Kyrpidia</taxon>
    </lineage>
</organism>
<dbReference type="AlphaFoldDB" id="A0A2K8N3G5"/>
<evidence type="ECO:0000313" key="4">
    <source>
        <dbReference type="EMBL" id="ATY84014.1"/>
    </source>
</evidence>
<feature type="domain" description="HTH-type transcriptional regulator MT1864/Rv1816-like C-terminal" evidence="3">
    <location>
        <begin position="83"/>
        <end position="180"/>
    </location>
</feature>
<dbReference type="Proteomes" id="UP000231932">
    <property type="component" value="Chromosome"/>
</dbReference>
<dbReference type="OrthoDB" id="71867at2"/>
<protein>
    <submittedName>
        <fullName evidence="4">TetR family transcriptional regulator</fullName>
    </submittedName>
</protein>
<dbReference type="SUPFAM" id="SSF48498">
    <property type="entry name" value="Tetracyclin repressor-like, C-terminal domain"/>
    <property type="match status" value="1"/>
</dbReference>
<reference evidence="5" key="1">
    <citation type="submission" date="2017-11" db="EMBL/GenBank/DDBJ databases">
        <title>Complete Genome Sequence of Kyrpidia sp. Strain EA-1, a thermophilic, hydrogen-oxidizing Bacterium, isolated from the Azores.</title>
        <authorList>
            <person name="Reiner J.E."/>
            <person name="Lapp C.J."/>
            <person name="Bunk B."/>
            <person name="Gescher J."/>
        </authorList>
    </citation>
    <scope>NUCLEOTIDE SEQUENCE [LARGE SCALE GENOMIC DNA]</scope>
    <source>
        <strain evidence="5">EA-1</strain>
    </source>
</reference>
<evidence type="ECO:0000256" key="1">
    <source>
        <dbReference type="ARBA" id="ARBA00023015"/>
    </source>
</evidence>
<dbReference type="Gene3D" id="1.10.357.10">
    <property type="entry name" value="Tetracycline Repressor, domain 2"/>
    <property type="match status" value="1"/>
</dbReference>
<name>A0A2K8N3G5_9BACL</name>
<evidence type="ECO:0000256" key="2">
    <source>
        <dbReference type="ARBA" id="ARBA00023163"/>
    </source>
</evidence>
<dbReference type="RefSeq" id="WP_100666847.1">
    <property type="nucleotide sequence ID" value="NZ_CP024955.1"/>
</dbReference>
<dbReference type="InterPro" id="IPR009057">
    <property type="entry name" value="Homeodomain-like_sf"/>
</dbReference>
<dbReference type="SUPFAM" id="SSF46689">
    <property type="entry name" value="Homeodomain-like"/>
    <property type="match status" value="1"/>
</dbReference>
<dbReference type="Pfam" id="PF13305">
    <property type="entry name" value="TetR_C_33"/>
    <property type="match status" value="1"/>
</dbReference>
<dbReference type="Gene3D" id="1.10.10.60">
    <property type="entry name" value="Homeodomain-like"/>
    <property type="match status" value="1"/>
</dbReference>
<evidence type="ECO:0000259" key="3">
    <source>
        <dbReference type="Pfam" id="PF13305"/>
    </source>
</evidence>
<gene>
    <name evidence="4" type="ORF">CVV65_02790</name>
</gene>
<keyword evidence="5" id="KW-1185">Reference proteome</keyword>
<keyword evidence="2" id="KW-0804">Transcription</keyword>
<proteinExistence type="predicted"/>
<dbReference type="EMBL" id="CP024955">
    <property type="protein sequence ID" value="ATY84014.1"/>
    <property type="molecule type" value="Genomic_DNA"/>
</dbReference>
<sequence length="186" mass="20291">MAKKPRLDKVMITQAAGELADQIGLEKLTLSAVADHLKVRAPSLYNHIEGLDGLLRELSLLGMKELNRRLERAALGKSRADALASMLLAYRAFAKERPGVYTATLRAPKQGDSEVQSASQAIIETVLTVLRPCALSDQEAIHVIRGFRAIGHGFASLELEGGFGMDLSTDESYQRLIAMFLRSVCP</sequence>
<dbReference type="InterPro" id="IPR025996">
    <property type="entry name" value="MT1864/Rv1816-like_C"/>
</dbReference>
<dbReference type="InterPro" id="IPR036271">
    <property type="entry name" value="Tet_transcr_reg_TetR-rel_C_sf"/>
</dbReference>
<accession>A0A2K8N3G5</accession>
<evidence type="ECO:0000313" key="5">
    <source>
        <dbReference type="Proteomes" id="UP000231932"/>
    </source>
</evidence>